<name>A0ABV8JC45_9BACL</name>
<sequence length="45" mass="4915">MTRSKKMLLALSLSCVLAVGVCYEVLASTHQYIAKMAYHDEPKGG</sequence>
<reference evidence="2" key="1">
    <citation type="journal article" date="2019" name="Int. J. Syst. Evol. Microbiol.">
        <title>The Global Catalogue of Microorganisms (GCM) 10K type strain sequencing project: providing services to taxonomists for standard genome sequencing and annotation.</title>
        <authorList>
            <consortium name="The Broad Institute Genomics Platform"/>
            <consortium name="The Broad Institute Genome Sequencing Center for Infectious Disease"/>
            <person name="Wu L."/>
            <person name="Ma J."/>
        </authorList>
    </citation>
    <scope>NUCLEOTIDE SEQUENCE [LARGE SCALE GENOMIC DNA]</scope>
    <source>
        <strain evidence="2">IBRC-M 10813</strain>
    </source>
</reference>
<gene>
    <name evidence="1" type="ORF">ACFOUO_05050</name>
</gene>
<protein>
    <submittedName>
        <fullName evidence="1">Uncharacterized protein</fullName>
    </submittedName>
</protein>
<dbReference type="EMBL" id="JBHSAP010000007">
    <property type="protein sequence ID" value="MFC4076174.1"/>
    <property type="molecule type" value="Genomic_DNA"/>
</dbReference>
<evidence type="ECO:0000313" key="2">
    <source>
        <dbReference type="Proteomes" id="UP001595843"/>
    </source>
</evidence>
<dbReference type="Proteomes" id="UP001595843">
    <property type="component" value="Unassembled WGS sequence"/>
</dbReference>
<accession>A0ABV8JC45</accession>
<dbReference type="RefSeq" id="WP_380702785.1">
    <property type="nucleotide sequence ID" value="NZ_JBHSAP010000007.1"/>
</dbReference>
<evidence type="ECO:0000313" key="1">
    <source>
        <dbReference type="EMBL" id="MFC4076174.1"/>
    </source>
</evidence>
<organism evidence="1 2">
    <name type="scientific">Salinithrix halophila</name>
    <dbReference type="NCBI Taxonomy" id="1485204"/>
    <lineage>
        <taxon>Bacteria</taxon>
        <taxon>Bacillati</taxon>
        <taxon>Bacillota</taxon>
        <taxon>Bacilli</taxon>
        <taxon>Bacillales</taxon>
        <taxon>Thermoactinomycetaceae</taxon>
        <taxon>Salinithrix</taxon>
    </lineage>
</organism>
<keyword evidence="2" id="KW-1185">Reference proteome</keyword>
<proteinExistence type="predicted"/>
<comment type="caution">
    <text evidence="1">The sequence shown here is derived from an EMBL/GenBank/DDBJ whole genome shotgun (WGS) entry which is preliminary data.</text>
</comment>